<keyword evidence="2" id="KW-1185">Reference proteome</keyword>
<dbReference type="RefSeq" id="WP_387699593.1">
    <property type="nucleotide sequence ID" value="NZ_JBIAMX010000004.1"/>
</dbReference>
<accession>A0ABW6PKB4</accession>
<organism evidence="1 2">
    <name type="scientific">Nocardia thailandica</name>
    <dbReference type="NCBI Taxonomy" id="257275"/>
    <lineage>
        <taxon>Bacteria</taxon>
        <taxon>Bacillati</taxon>
        <taxon>Actinomycetota</taxon>
        <taxon>Actinomycetes</taxon>
        <taxon>Mycobacteriales</taxon>
        <taxon>Nocardiaceae</taxon>
        <taxon>Nocardia</taxon>
    </lineage>
</organism>
<dbReference type="Proteomes" id="UP001601444">
    <property type="component" value="Unassembled WGS sequence"/>
</dbReference>
<dbReference type="InterPro" id="IPR019238">
    <property type="entry name" value="AbiEi_2"/>
</dbReference>
<proteinExistence type="predicted"/>
<gene>
    <name evidence="1" type="ORF">ACFYTF_08375</name>
</gene>
<dbReference type="Pfam" id="PF09952">
    <property type="entry name" value="AbiEi_2"/>
    <property type="match status" value="1"/>
</dbReference>
<sequence>MLIDIGTSGWLVVQPTLPRSASDQQIPEWGSPSPQGERIPTQVAGEAMFNILPCSTIVNAVVDRTQQRTVEDSIAEAMSSIHIEFTLRRWLSDQEAIVDVRRQGFGTTYRLIWLPHVTLSALARHNRYDAPHPILVAGPRIGSRTAAALRQAQIDFIDTAGNAHLDFGPVLIDIRGRDNPALVPNHRSPESNLFSARRMQVVFALLTWPGLVEQPVRTVAHVAGTSAGIAQSALEGMRQSDYLIGPALRRRDELVDLWSAAYRSTLMPKVRQASYQGDVSQWSPPPGYLVSGESAVNTIRHPQTLAVYVKNFDPIEAVHSRWRRTDHANIEVRHKFWNEPPWSEPHDPTGPFTESAAPPLLVYADLLASKEPRQAEVAHALRRDGLV</sequence>
<reference evidence="1 2" key="1">
    <citation type="submission" date="2024-10" db="EMBL/GenBank/DDBJ databases">
        <title>The Natural Products Discovery Center: Release of the First 8490 Sequenced Strains for Exploring Actinobacteria Biosynthetic Diversity.</title>
        <authorList>
            <person name="Kalkreuter E."/>
            <person name="Kautsar S.A."/>
            <person name="Yang D."/>
            <person name="Bader C.D."/>
            <person name="Teijaro C.N."/>
            <person name="Fluegel L."/>
            <person name="Davis C.M."/>
            <person name="Simpson J.R."/>
            <person name="Lauterbach L."/>
            <person name="Steele A.D."/>
            <person name="Gui C."/>
            <person name="Meng S."/>
            <person name="Li G."/>
            <person name="Viehrig K."/>
            <person name="Ye F."/>
            <person name="Su P."/>
            <person name="Kiefer A.F."/>
            <person name="Nichols A."/>
            <person name="Cepeda A.J."/>
            <person name="Yan W."/>
            <person name="Fan B."/>
            <person name="Jiang Y."/>
            <person name="Adhikari A."/>
            <person name="Zheng C.-J."/>
            <person name="Schuster L."/>
            <person name="Cowan T.M."/>
            <person name="Smanski M.J."/>
            <person name="Chevrette M.G."/>
            <person name="De Carvalho L.P.S."/>
            <person name="Shen B."/>
        </authorList>
    </citation>
    <scope>NUCLEOTIDE SEQUENCE [LARGE SCALE GENOMIC DNA]</scope>
    <source>
        <strain evidence="1 2">NPDC004045</strain>
    </source>
</reference>
<evidence type="ECO:0000313" key="2">
    <source>
        <dbReference type="Proteomes" id="UP001601444"/>
    </source>
</evidence>
<protein>
    <submittedName>
        <fullName evidence="1">Type IV toxin-antitoxin system AbiEi family antitoxin</fullName>
    </submittedName>
</protein>
<evidence type="ECO:0000313" key="1">
    <source>
        <dbReference type="EMBL" id="MFF0542839.1"/>
    </source>
</evidence>
<name>A0ABW6PKB4_9NOCA</name>
<dbReference type="EMBL" id="JBIAMX010000004">
    <property type="protein sequence ID" value="MFF0542839.1"/>
    <property type="molecule type" value="Genomic_DNA"/>
</dbReference>
<comment type="caution">
    <text evidence="1">The sequence shown here is derived from an EMBL/GenBank/DDBJ whole genome shotgun (WGS) entry which is preliminary data.</text>
</comment>